<name>A0A9D4MGK9_DREPO</name>
<proteinExistence type="predicted"/>
<organism evidence="1 2">
    <name type="scientific">Dreissena polymorpha</name>
    <name type="common">Zebra mussel</name>
    <name type="synonym">Mytilus polymorpha</name>
    <dbReference type="NCBI Taxonomy" id="45954"/>
    <lineage>
        <taxon>Eukaryota</taxon>
        <taxon>Metazoa</taxon>
        <taxon>Spiralia</taxon>
        <taxon>Lophotrochozoa</taxon>
        <taxon>Mollusca</taxon>
        <taxon>Bivalvia</taxon>
        <taxon>Autobranchia</taxon>
        <taxon>Heteroconchia</taxon>
        <taxon>Euheterodonta</taxon>
        <taxon>Imparidentia</taxon>
        <taxon>Neoheterodontei</taxon>
        <taxon>Myida</taxon>
        <taxon>Dreissenoidea</taxon>
        <taxon>Dreissenidae</taxon>
        <taxon>Dreissena</taxon>
    </lineage>
</organism>
<comment type="caution">
    <text evidence="1">The sequence shown here is derived from an EMBL/GenBank/DDBJ whole genome shotgun (WGS) entry which is preliminary data.</text>
</comment>
<dbReference type="Proteomes" id="UP000828390">
    <property type="component" value="Unassembled WGS sequence"/>
</dbReference>
<sequence length="211" mass="24783">MECCIYLSIYTATPSLEKKCGHPLFELTNGRDLHKLRWQCVPKNNVPGRSERRELQPARFDFDMIQTALKLTTFIYGGAYLKTTFKVQYLPNEEELMNNISKIIREELIPREEMEKVVKVNGDDNNQWENDLPKSQYRDATMLYSSMKHKIPKMLVEELDRRIKYIKNNLGMKKLQLVVCCVWRVCGYSEETPPVRYYGDLPNSHAPRAEI</sequence>
<protein>
    <submittedName>
        <fullName evidence="1">Uncharacterized protein</fullName>
    </submittedName>
</protein>
<gene>
    <name evidence="1" type="ORF">DPMN_038582</name>
</gene>
<evidence type="ECO:0000313" key="1">
    <source>
        <dbReference type="EMBL" id="KAH3875319.1"/>
    </source>
</evidence>
<reference evidence="1" key="1">
    <citation type="journal article" date="2019" name="bioRxiv">
        <title>The Genome of the Zebra Mussel, Dreissena polymorpha: A Resource for Invasive Species Research.</title>
        <authorList>
            <person name="McCartney M.A."/>
            <person name="Auch B."/>
            <person name="Kono T."/>
            <person name="Mallez S."/>
            <person name="Zhang Y."/>
            <person name="Obille A."/>
            <person name="Becker A."/>
            <person name="Abrahante J.E."/>
            <person name="Garbe J."/>
            <person name="Badalamenti J.P."/>
            <person name="Herman A."/>
            <person name="Mangelson H."/>
            <person name="Liachko I."/>
            <person name="Sullivan S."/>
            <person name="Sone E.D."/>
            <person name="Koren S."/>
            <person name="Silverstein K.A.T."/>
            <person name="Beckman K.B."/>
            <person name="Gohl D.M."/>
        </authorList>
    </citation>
    <scope>NUCLEOTIDE SEQUENCE</scope>
    <source>
        <strain evidence="1">Duluth1</strain>
        <tissue evidence="1">Whole animal</tissue>
    </source>
</reference>
<dbReference type="EMBL" id="JAIWYP010000002">
    <property type="protein sequence ID" value="KAH3875319.1"/>
    <property type="molecule type" value="Genomic_DNA"/>
</dbReference>
<evidence type="ECO:0000313" key="2">
    <source>
        <dbReference type="Proteomes" id="UP000828390"/>
    </source>
</evidence>
<dbReference type="AlphaFoldDB" id="A0A9D4MGK9"/>
<reference evidence="1" key="2">
    <citation type="submission" date="2020-11" db="EMBL/GenBank/DDBJ databases">
        <authorList>
            <person name="McCartney M.A."/>
            <person name="Auch B."/>
            <person name="Kono T."/>
            <person name="Mallez S."/>
            <person name="Becker A."/>
            <person name="Gohl D.M."/>
            <person name="Silverstein K.A.T."/>
            <person name="Koren S."/>
            <person name="Bechman K.B."/>
            <person name="Herman A."/>
            <person name="Abrahante J.E."/>
            <person name="Garbe J."/>
        </authorList>
    </citation>
    <scope>NUCLEOTIDE SEQUENCE</scope>
    <source>
        <strain evidence="1">Duluth1</strain>
        <tissue evidence="1">Whole animal</tissue>
    </source>
</reference>
<accession>A0A9D4MGK9</accession>
<keyword evidence="2" id="KW-1185">Reference proteome</keyword>